<gene>
    <name evidence="1" type="ORF">NDI76_03995</name>
</gene>
<protein>
    <recommendedName>
        <fullName evidence="3">Zinc ribbon domain-containing protein</fullName>
    </recommendedName>
</protein>
<accession>A0ABU2GCH5</accession>
<comment type="caution">
    <text evidence="1">The sequence shown here is derived from an EMBL/GenBank/DDBJ whole genome shotgun (WGS) entry which is preliminary data.</text>
</comment>
<dbReference type="EMBL" id="JAMQOP010000001">
    <property type="protein sequence ID" value="MDS0297894.1"/>
    <property type="molecule type" value="Genomic_DNA"/>
</dbReference>
<sequence length="100" mass="10463">MSIRGAIGETSFPDARVGELADDEASFVAERVRFALQALDTREDSVTTPAAVGTVEGIRRTTDAAAAEIRSPDSDGECPHCGLALPENGPPMCPRCGAPY</sequence>
<evidence type="ECO:0000313" key="2">
    <source>
        <dbReference type="Proteomes" id="UP001257060"/>
    </source>
</evidence>
<evidence type="ECO:0000313" key="1">
    <source>
        <dbReference type="EMBL" id="MDS0297894.1"/>
    </source>
</evidence>
<keyword evidence="2" id="KW-1185">Reference proteome</keyword>
<dbReference type="RefSeq" id="WP_310922722.1">
    <property type="nucleotide sequence ID" value="NZ_JAMQOP010000001.1"/>
</dbReference>
<name>A0ABU2GCH5_9EURY</name>
<proteinExistence type="predicted"/>
<dbReference type="Proteomes" id="UP001257060">
    <property type="component" value="Unassembled WGS sequence"/>
</dbReference>
<organism evidence="1 2">
    <name type="scientific">Halogeometricum salsisoli</name>
    <dbReference type="NCBI Taxonomy" id="2950536"/>
    <lineage>
        <taxon>Archaea</taxon>
        <taxon>Methanobacteriati</taxon>
        <taxon>Methanobacteriota</taxon>
        <taxon>Stenosarchaea group</taxon>
        <taxon>Halobacteria</taxon>
        <taxon>Halobacteriales</taxon>
        <taxon>Haloferacaceae</taxon>
        <taxon>Halogeometricum</taxon>
    </lineage>
</organism>
<evidence type="ECO:0008006" key="3">
    <source>
        <dbReference type="Google" id="ProtNLM"/>
    </source>
</evidence>
<reference evidence="1 2" key="1">
    <citation type="submission" date="2022-06" db="EMBL/GenBank/DDBJ databases">
        <title>Halogeometricum sp. a new haloarchaeum isolate from saline soil.</title>
        <authorList>
            <person name="Strakova D."/>
            <person name="Galisteo C."/>
            <person name="Sanchez-Porro C."/>
            <person name="Ventosa A."/>
        </authorList>
    </citation>
    <scope>NUCLEOTIDE SEQUENCE [LARGE SCALE GENOMIC DNA]</scope>
    <source>
        <strain evidence="1 2">S1BR25-6</strain>
    </source>
</reference>